<proteinExistence type="predicted"/>
<evidence type="ECO:0000313" key="2">
    <source>
        <dbReference type="Proteomes" id="UP000294558"/>
    </source>
</evidence>
<evidence type="ECO:0000313" key="1">
    <source>
        <dbReference type="EMBL" id="TDT17316.1"/>
    </source>
</evidence>
<protein>
    <submittedName>
        <fullName evidence="1">Uncharacterized protein</fullName>
    </submittedName>
</protein>
<dbReference type="AlphaFoldDB" id="A0A4R7I3R5"/>
<keyword evidence="2" id="KW-1185">Reference proteome</keyword>
<accession>A0A4R7I3R5</accession>
<organism evidence="1 2">
    <name type="scientific">Ilumatobacter fluminis</name>
    <dbReference type="NCBI Taxonomy" id="467091"/>
    <lineage>
        <taxon>Bacteria</taxon>
        <taxon>Bacillati</taxon>
        <taxon>Actinomycetota</taxon>
        <taxon>Acidimicrobiia</taxon>
        <taxon>Acidimicrobiales</taxon>
        <taxon>Ilumatobacteraceae</taxon>
        <taxon>Ilumatobacter</taxon>
    </lineage>
</organism>
<gene>
    <name evidence="1" type="ORF">BDK89_2924</name>
</gene>
<name>A0A4R7I3R5_9ACTN</name>
<sequence>MRRNGITANIVFGMERPIRFEHARFLGDKRTQLVYDLDEWEDEAIIDEIVEQGVGLQFGPDTLVEARNRGYTLATPGKHRLHRKPRA</sequence>
<comment type="caution">
    <text evidence="1">The sequence shown here is derived from an EMBL/GenBank/DDBJ whole genome shotgun (WGS) entry which is preliminary data.</text>
</comment>
<dbReference type="Proteomes" id="UP000294558">
    <property type="component" value="Unassembled WGS sequence"/>
</dbReference>
<reference evidence="1 2" key="1">
    <citation type="submission" date="2019-03" db="EMBL/GenBank/DDBJ databases">
        <title>Sequencing the genomes of 1000 actinobacteria strains.</title>
        <authorList>
            <person name="Klenk H.-P."/>
        </authorList>
    </citation>
    <scope>NUCLEOTIDE SEQUENCE [LARGE SCALE GENOMIC DNA]</scope>
    <source>
        <strain evidence="1 2">DSM 18936</strain>
    </source>
</reference>
<dbReference type="EMBL" id="SOAU01000001">
    <property type="protein sequence ID" value="TDT17316.1"/>
    <property type="molecule type" value="Genomic_DNA"/>
</dbReference>